<dbReference type="SMART" id="SM00368">
    <property type="entry name" value="LRR_RI"/>
    <property type="match status" value="5"/>
</dbReference>
<dbReference type="GO" id="GO:0005829">
    <property type="term" value="C:cytosol"/>
    <property type="evidence" value="ECO:0007669"/>
    <property type="project" value="TreeGrafter"/>
</dbReference>
<dbReference type="Proteomes" id="UP000677228">
    <property type="component" value="Unassembled WGS sequence"/>
</dbReference>
<gene>
    <name evidence="4" type="ORF">OVA965_LOCUS15299</name>
    <name evidence="5" type="ORF">TMI583_LOCUS15305</name>
</gene>
<organism evidence="5 6">
    <name type="scientific">Didymodactylos carnosus</name>
    <dbReference type="NCBI Taxonomy" id="1234261"/>
    <lineage>
        <taxon>Eukaryota</taxon>
        <taxon>Metazoa</taxon>
        <taxon>Spiralia</taxon>
        <taxon>Gnathifera</taxon>
        <taxon>Rotifera</taxon>
        <taxon>Eurotatoria</taxon>
        <taxon>Bdelloidea</taxon>
        <taxon>Philodinida</taxon>
        <taxon>Philodinidae</taxon>
        <taxon>Didymodactylos</taxon>
    </lineage>
</organism>
<evidence type="ECO:0000256" key="2">
    <source>
        <dbReference type="ARBA" id="ARBA00022614"/>
    </source>
</evidence>
<accession>A0A8S2J0D5</accession>
<dbReference type="GO" id="GO:0005634">
    <property type="term" value="C:nucleus"/>
    <property type="evidence" value="ECO:0007669"/>
    <property type="project" value="TreeGrafter"/>
</dbReference>
<evidence type="ECO:0000313" key="4">
    <source>
        <dbReference type="EMBL" id="CAF1016313.1"/>
    </source>
</evidence>
<reference evidence="5" key="1">
    <citation type="submission" date="2021-02" db="EMBL/GenBank/DDBJ databases">
        <authorList>
            <person name="Nowell W R."/>
        </authorList>
    </citation>
    <scope>NUCLEOTIDE SEQUENCE</scope>
</reference>
<evidence type="ECO:0000256" key="1">
    <source>
        <dbReference type="ARBA" id="ARBA00022468"/>
    </source>
</evidence>
<evidence type="ECO:0000256" key="3">
    <source>
        <dbReference type="ARBA" id="ARBA00022737"/>
    </source>
</evidence>
<dbReference type="PANTHER" id="PTHR24113:SF12">
    <property type="entry name" value="RAN GTPASE-ACTIVATING PROTEIN 1"/>
    <property type="match status" value="1"/>
</dbReference>
<evidence type="ECO:0000313" key="5">
    <source>
        <dbReference type="EMBL" id="CAF3785395.1"/>
    </source>
</evidence>
<name>A0A8S2J0D5_9BILA</name>
<keyword evidence="3" id="KW-0677">Repeat</keyword>
<dbReference type="GO" id="GO:0006913">
    <property type="term" value="P:nucleocytoplasmic transport"/>
    <property type="evidence" value="ECO:0007669"/>
    <property type="project" value="TreeGrafter"/>
</dbReference>
<dbReference type="PANTHER" id="PTHR24113">
    <property type="entry name" value="RAN GTPASE-ACTIVATING PROTEIN 1"/>
    <property type="match status" value="1"/>
</dbReference>
<comment type="caution">
    <text evidence="5">The sequence shown here is derived from an EMBL/GenBank/DDBJ whole genome shotgun (WGS) entry which is preliminary data.</text>
</comment>
<evidence type="ECO:0000313" key="6">
    <source>
        <dbReference type="Proteomes" id="UP000682733"/>
    </source>
</evidence>
<dbReference type="InterPro" id="IPR001611">
    <property type="entry name" value="Leu-rich_rpt"/>
</dbReference>
<dbReference type="GO" id="GO:0031267">
    <property type="term" value="F:small GTPase binding"/>
    <property type="evidence" value="ECO:0007669"/>
    <property type="project" value="TreeGrafter"/>
</dbReference>
<dbReference type="InterPro" id="IPR032675">
    <property type="entry name" value="LRR_dom_sf"/>
</dbReference>
<dbReference type="EMBL" id="CAJNOK010006851">
    <property type="protein sequence ID" value="CAF1016313.1"/>
    <property type="molecule type" value="Genomic_DNA"/>
</dbReference>
<dbReference type="SUPFAM" id="SSF52047">
    <property type="entry name" value="RNI-like"/>
    <property type="match status" value="1"/>
</dbReference>
<sequence>MDLNKSRRSHLGSADGRLDVHEGVVTVDALKVNKTLSNLQLDHNSITDAGAIVLSHSLRVNKTLQVLNLFKCRIGDRGIEALAEALETNITLKEFNIGQNQITDYDENVLAIALTEKSTMLEHVSISFNEITDVGAAAIAHAFSLNKSVRYFDISYNNISHEGFKNILQPLKINTTLTTLKVTQFSRLMKEYEFEEAVADLILFNKAIDVEYL</sequence>
<dbReference type="GO" id="GO:0048471">
    <property type="term" value="C:perinuclear region of cytoplasm"/>
    <property type="evidence" value="ECO:0007669"/>
    <property type="project" value="TreeGrafter"/>
</dbReference>
<dbReference type="AlphaFoldDB" id="A0A8S2J0D5"/>
<proteinExistence type="predicted"/>
<dbReference type="GO" id="GO:0005096">
    <property type="term" value="F:GTPase activator activity"/>
    <property type="evidence" value="ECO:0007669"/>
    <property type="project" value="UniProtKB-KW"/>
</dbReference>
<dbReference type="Pfam" id="PF13516">
    <property type="entry name" value="LRR_6"/>
    <property type="match status" value="5"/>
</dbReference>
<protein>
    <recommendedName>
        <fullName evidence="7">Ran GTPase-activating protein</fullName>
    </recommendedName>
</protein>
<dbReference type="EMBL" id="CAJOBA010006860">
    <property type="protein sequence ID" value="CAF3785395.1"/>
    <property type="molecule type" value="Genomic_DNA"/>
</dbReference>
<evidence type="ECO:0008006" key="7">
    <source>
        <dbReference type="Google" id="ProtNLM"/>
    </source>
</evidence>
<keyword evidence="1" id="KW-0343">GTPase activation</keyword>
<keyword evidence="2" id="KW-0433">Leucine-rich repeat</keyword>
<dbReference type="Gene3D" id="3.80.10.10">
    <property type="entry name" value="Ribonuclease Inhibitor"/>
    <property type="match status" value="2"/>
</dbReference>
<dbReference type="Proteomes" id="UP000682733">
    <property type="component" value="Unassembled WGS sequence"/>
</dbReference>
<dbReference type="InterPro" id="IPR027038">
    <property type="entry name" value="RanGap"/>
</dbReference>